<dbReference type="Pfam" id="PF05235">
    <property type="entry name" value="CHAD"/>
    <property type="match status" value="1"/>
</dbReference>
<protein>
    <submittedName>
        <fullName evidence="2">CHAD domain-containing protein</fullName>
    </submittedName>
</protein>
<proteinExistence type="predicted"/>
<dbReference type="PANTHER" id="PTHR39339:SF1">
    <property type="entry name" value="CHAD DOMAIN-CONTAINING PROTEIN"/>
    <property type="match status" value="1"/>
</dbReference>
<evidence type="ECO:0000259" key="1">
    <source>
        <dbReference type="PROSITE" id="PS51708"/>
    </source>
</evidence>
<feature type="domain" description="CHAD" evidence="1">
    <location>
        <begin position="48"/>
        <end position="341"/>
    </location>
</feature>
<dbReference type="AlphaFoldDB" id="A0A5E4R8H7"/>
<dbReference type="InterPro" id="IPR007899">
    <property type="entry name" value="CHAD_dom"/>
</dbReference>
<dbReference type="Proteomes" id="UP000366819">
    <property type="component" value="Unassembled WGS sequence"/>
</dbReference>
<reference evidence="2 3" key="1">
    <citation type="submission" date="2019-08" db="EMBL/GenBank/DDBJ databases">
        <authorList>
            <person name="Peeters C."/>
        </authorList>
    </citation>
    <scope>NUCLEOTIDE SEQUENCE [LARGE SCALE GENOMIC DNA]</scope>
    <source>
        <strain evidence="2 3">LMG 31011</strain>
    </source>
</reference>
<sequence>MRFGNYAMLRNMTRAPLAATAASSDVFSAAGARQAEEVSLPSSAQMRRMSASRLLVMHVASALTQWPALPDAAEDTANIDTIPPEAVHQLRIATRRLRALIDIYSPWLKPRWHRRLVTELRWLGHSMGPVRDADVLTTETLPTLRLEYPHVDWIAVDAHLSKVRTDARAQAAAALTSDRQRALHALLRDAFGVRDNGTADARAAKALRRPSRTPGKRPRALAKHAHNILRERYIGLFPDCRQLAMLDTEQLHALRVKIKKARYSAEALTPWLRKAVRLPYHETLRTAQTLLGHLNDAVVAQRALEDMPISTEHRETLTGRLDAIIVNATSRAAHALCQLPDAHRLERGMRKA</sequence>
<gene>
    <name evidence="2" type="ORF">PAQ31011_00025</name>
</gene>
<organism evidence="2 3">
    <name type="scientific">Pandoraea aquatica</name>
    <dbReference type="NCBI Taxonomy" id="2508290"/>
    <lineage>
        <taxon>Bacteria</taxon>
        <taxon>Pseudomonadati</taxon>
        <taxon>Pseudomonadota</taxon>
        <taxon>Betaproteobacteria</taxon>
        <taxon>Burkholderiales</taxon>
        <taxon>Burkholderiaceae</taxon>
        <taxon>Pandoraea</taxon>
    </lineage>
</organism>
<dbReference type="PANTHER" id="PTHR39339">
    <property type="entry name" value="SLR1444 PROTEIN"/>
    <property type="match status" value="1"/>
</dbReference>
<dbReference type="SMART" id="SM00880">
    <property type="entry name" value="CHAD"/>
    <property type="match status" value="1"/>
</dbReference>
<accession>A0A5E4R8H7</accession>
<evidence type="ECO:0000313" key="3">
    <source>
        <dbReference type="Proteomes" id="UP000366819"/>
    </source>
</evidence>
<dbReference type="EMBL" id="CABPSN010000001">
    <property type="protein sequence ID" value="VVD59570.1"/>
    <property type="molecule type" value="Genomic_DNA"/>
</dbReference>
<dbReference type="OrthoDB" id="3034217at2"/>
<name>A0A5E4R8H7_9BURK</name>
<evidence type="ECO:0000313" key="2">
    <source>
        <dbReference type="EMBL" id="VVD59570.1"/>
    </source>
</evidence>
<dbReference type="InterPro" id="IPR038186">
    <property type="entry name" value="CHAD_dom_sf"/>
</dbReference>
<dbReference type="Gene3D" id="1.40.20.10">
    <property type="entry name" value="CHAD domain"/>
    <property type="match status" value="1"/>
</dbReference>
<keyword evidence="3" id="KW-1185">Reference proteome</keyword>
<dbReference type="PROSITE" id="PS51708">
    <property type="entry name" value="CHAD"/>
    <property type="match status" value="1"/>
</dbReference>